<dbReference type="EMBL" id="MN739493">
    <property type="protein sequence ID" value="QHT08304.1"/>
    <property type="molecule type" value="Genomic_DNA"/>
</dbReference>
<name>A0A6C0CX16_9ZZZZ</name>
<evidence type="ECO:0000313" key="1">
    <source>
        <dbReference type="EMBL" id="QHT08304.1"/>
    </source>
</evidence>
<sequence length="51" mass="6108">MKLTKGRLLKILDKKKQTMKKYKNKTNNEKNKTYKNKKGLNLHNSTLKNIF</sequence>
<dbReference type="AlphaFoldDB" id="A0A6C0CX16"/>
<organism evidence="1">
    <name type="scientific">viral metagenome</name>
    <dbReference type="NCBI Taxonomy" id="1070528"/>
    <lineage>
        <taxon>unclassified sequences</taxon>
        <taxon>metagenomes</taxon>
        <taxon>organismal metagenomes</taxon>
    </lineage>
</organism>
<protein>
    <submittedName>
        <fullName evidence="1">Uncharacterized protein</fullName>
    </submittedName>
</protein>
<proteinExistence type="predicted"/>
<accession>A0A6C0CX16</accession>
<reference evidence="1" key="1">
    <citation type="journal article" date="2020" name="Nature">
        <title>Giant virus diversity and host interactions through global metagenomics.</title>
        <authorList>
            <person name="Schulz F."/>
            <person name="Roux S."/>
            <person name="Paez-Espino D."/>
            <person name="Jungbluth S."/>
            <person name="Walsh D.A."/>
            <person name="Denef V.J."/>
            <person name="McMahon K.D."/>
            <person name="Konstantinidis K.T."/>
            <person name="Eloe-Fadrosh E.A."/>
            <person name="Kyrpides N.C."/>
            <person name="Woyke T."/>
        </authorList>
    </citation>
    <scope>NUCLEOTIDE SEQUENCE</scope>
    <source>
        <strain evidence="1">GVMAG-M-3300022752-66</strain>
    </source>
</reference>